<dbReference type="SUPFAM" id="SSF48371">
    <property type="entry name" value="ARM repeat"/>
    <property type="match status" value="1"/>
</dbReference>
<protein>
    <recommendedName>
        <fullName evidence="4">GTP binding protein</fullName>
    </recommendedName>
</protein>
<evidence type="ECO:0000256" key="1">
    <source>
        <dbReference type="SAM" id="MobiDB-lite"/>
    </source>
</evidence>
<sequence length="784" mass="84024">MAVLEEATPVPVELQRAVEHLEELAGRSELGTADWSGVSLAGRQIANSLRSEELRTAIGQTTLLFSCGHLLDNLARQSGEEQDTRQERLAAQTELARVAGNMCFEHDPNRQQTLDAGILRSLARLLAVLLGVSDSVRMQEDEAKELSLDELTFVRATTGAMLNSSLKFDPIRRELTRREYLLPLLAILDSQMTGRATAPVYTTGSWAAESADPQREQRMQVRSMAAGWAANILEDVLGEDKADFPVDFGIPALASVILASASSSSSPSAAHIPSDDAADYLDTDIEILTISASLLEGIVQDSDAAKLAIAFSTFDPSLPYPQRTLLHHLLAFVKTARPPSYWSSVSDDPARTEKAFSTIKAAVVRAVVEAPNSDEVMERLWDDTRRGEGVATGDKSWLVEKLVRWLDEAEEGREDMLVCASHMLAGLGRRDDHTLSLVRDYHLASRLARIVRDRVSGAVGKTGRPGEKTQVLFGVVSLLRHLAIPAANRRAIGETGVIPFVSQLLRKELDVVQPLQLATVGLLKHVALGDVLNALAMLDQDTATNPSSGDAASFTLDLLLSLSTRVDDLRLRSESIRVIANLVRTLFAAPSDDAAPEAVRAGREKLTSRDVAGSLAEMVRTSERYPVLVNEGVVGLTLLAGSSEKGAALLLDALLASPARPAPQLPSTDSDLSSAMSALSTTTSTPSPPAPYFPSSAASLLATWLPSAPSSSSPPSPIRPEMLANVASLIFAVFHGTAGSEGEEAKRRELRGVVEGPLKSAAGVLSEGAFGEAFRRALEAVERV</sequence>
<dbReference type="OrthoDB" id="26149at2759"/>
<dbReference type="AlphaFoldDB" id="A0A2T0AE97"/>
<comment type="caution">
    <text evidence="2">The sequence shown here is derived from an EMBL/GenBank/DDBJ whole genome shotgun (WGS) entry which is preliminary data.</text>
</comment>
<dbReference type="Gene3D" id="1.25.10.10">
    <property type="entry name" value="Leucine-rich Repeat Variant"/>
    <property type="match status" value="1"/>
</dbReference>
<proteinExistence type="predicted"/>
<name>A0A2T0AE97_RHOTO</name>
<dbReference type="Proteomes" id="UP000239560">
    <property type="component" value="Unassembled WGS sequence"/>
</dbReference>
<reference evidence="2 3" key="1">
    <citation type="journal article" date="2018" name="Elife">
        <title>Functional genomics of lipid metabolism in the oleaginous yeast Rhodosporidium toruloides.</title>
        <authorList>
            <person name="Coradetti S.T."/>
            <person name="Pinel D."/>
            <person name="Geiselman G."/>
            <person name="Ito M."/>
            <person name="Mondo S."/>
            <person name="Reilly M.C."/>
            <person name="Cheng Y.F."/>
            <person name="Bauer S."/>
            <person name="Grigoriev I."/>
            <person name="Gladden J.M."/>
            <person name="Simmons B.A."/>
            <person name="Brem R."/>
            <person name="Arkin A.P."/>
            <person name="Skerker J.M."/>
        </authorList>
    </citation>
    <scope>NUCLEOTIDE SEQUENCE [LARGE SCALE GENOMIC DNA]</scope>
    <source>
        <strain evidence="2 3">NBRC 0880</strain>
    </source>
</reference>
<feature type="compositionally biased region" description="Low complexity" evidence="1">
    <location>
        <begin position="665"/>
        <end position="685"/>
    </location>
</feature>
<accession>A0A2T0AE97</accession>
<evidence type="ECO:0008006" key="4">
    <source>
        <dbReference type="Google" id="ProtNLM"/>
    </source>
</evidence>
<dbReference type="InterPro" id="IPR011989">
    <property type="entry name" value="ARM-like"/>
</dbReference>
<dbReference type="EMBL" id="LCTV02000003">
    <property type="protein sequence ID" value="PRQ76329.1"/>
    <property type="molecule type" value="Genomic_DNA"/>
</dbReference>
<evidence type="ECO:0000313" key="2">
    <source>
        <dbReference type="EMBL" id="PRQ76329.1"/>
    </source>
</evidence>
<dbReference type="InterPro" id="IPR040144">
    <property type="entry name" value="RAP1GDS1"/>
</dbReference>
<feature type="region of interest" description="Disordered" evidence="1">
    <location>
        <begin position="661"/>
        <end position="691"/>
    </location>
</feature>
<organism evidence="2 3">
    <name type="scientific">Rhodotorula toruloides</name>
    <name type="common">Yeast</name>
    <name type="synonym">Rhodosporidium toruloides</name>
    <dbReference type="NCBI Taxonomy" id="5286"/>
    <lineage>
        <taxon>Eukaryota</taxon>
        <taxon>Fungi</taxon>
        <taxon>Dikarya</taxon>
        <taxon>Basidiomycota</taxon>
        <taxon>Pucciniomycotina</taxon>
        <taxon>Microbotryomycetes</taxon>
        <taxon>Sporidiobolales</taxon>
        <taxon>Sporidiobolaceae</taxon>
        <taxon>Rhodotorula</taxon>
    </lineage>
</organism>
<dbReference type="GO" id="GO:0005085">
    <property type="term" value="F:guanyl-nucleotide exchange factor activity"/>
    <property type="evidence" value="ECO:0007669"/>
    <property type="project" value="InterPro"/>
</dbReference>
<gene>
    <name evidence="2" type="ORF">AAT19DRAFT_13351</name>
</gene>
<dbReference type="PANTHER" id="PTHR10957">
    <property type="entry name" value="RAP1 GTPASE-GDP DISSOCIATION STIMULATOR 1"/>
    <property type="match status" value="1"/>
</dbReference>
<dbReference type="InterPro" id="IPR016024">
    <property type="entry name" value="ARM-type_fold"/>
</dbReference>
<evidence type="ECO:0000313" key="3">
    <source>
        <dbReference type="Proteomes" id="UP000239560"/>
    </source>
</evidence>